<dbReference type="OMA" id="WEGQMER"/>
<dbReference type="VEuPathDB" id="FungiDB:SMAC_06977"/>
<reference evidence="8 9" key="1">
    <citation type="submission" date="2017-07" db="EMBL/GenBank/DDBJ databases">
        <title>Genome sequence of the Sordaria macrospora wild type strain R19027.</title>
        <authorList>
            <person name="Nowrousian M."/>
            <person name="Teichert I."/>
            <person name="Kueck U."/>
        </authorList>
    </citation>
    <scope>NUCLEOTIDE SEQUENCE [LARGE SCALE GENOMIC DNA]</scope>
    <source>
        <strain evidence="8 9">R19027</strain>
        <tissue evidence="8">Mycelium</tissue>
    </source>
</reference>
<feature type="region of interest" description="Disordered" evidence="7">
    <location>
        <begin position="151"/>
        <end position="179"/>
    </location>
</feature>
<keyword evidence="5" id="KW-0539">Nucleus</keyword>
<feature type="compositionally biased region" description="Basic and acidic residues" evidence="7">
    <location>
        <begin position="408"/>
        <end position="423"/>
    </location>
</feature>
<organism evidence="8 9">
    <name type="scientific">Sordaria macrospora</name>
    <dbReference type="NCBI Taxonomy" id="5147"/>
    <lineage>
        <taxon>Eukaryota</taxon>
        <taxon>Fungi</taxon>
        <taxon>Dikarya</taxon>
        <taxon>Ascomycota</taxon>
        <taxon>Pezizomycotina</taxon>
        <taxon>Sordariomycetes</taxon>
        <taxon>Sordariomycetidae</taxon>
        <taxon>Sordariales</taxon>
        <taxon>Sordariaceae</taxon>
        <taxon>Sordaria</taxon>
    </lineage>
</organism>
<dbReference type="EMBL" id="NMPR01000143">
    <property type="protein sequence ID" value="KAA8629262.1"/>
    <property type="molecule type" value="Genomic_DNA"/>
</dbReference>
<comment type="caution">
    <text evidence="8">The sequence shown here is derived from an EMBL/GenBank/DDBJ whole genome shotgun (WGS) entry which is preliminary data.</text>
</comment>
<evidence type="ECO:0000256" key="3">
    <source>
        <dbReference type="ARBA" id="ARBA00022989"/>
    </source>
</evidence>
<evidence type="ECO:0000256" key="5">
    <source>
        <dbReference type="ARBA" id="ARBA00023242"/>
    </source>
</evidence>
<dbReference type="AlphaFoldDB" id="A0A8S8ZLR9"/>
<feature type="compositionally biased region" description="Basic and acidic residues" evidence="7">
    <location>
        <begin position="436"/>
        <end position="450"/>
    </location>
</feature>
<proteinExistence type="predicted"/>
<dbReference type="PANTHER" id="PTHR12265:SF30">
    <property type="entry name" value="TRANSMEMBRANE PROTEIN 53"/>
    <property type="match status" value="1"/>
</dbReference>
<feature type="region of interest" description="Disordered" evidence="7">
    <location>
        <begin position="408"/>
        <end position="475"/>
    </location>
</feature>
<feature type="compositionally biased region" description="Basic and acidic residues" evidence="7">
    <location>
        <begin position="459"/>
        <end position="468"/>
    </location>
</feature>
<dbReference type="GO" id="GO:0031965">
    <property type="term" value="C:nuclear membrane"/>
    <property type="evidence" value="ECO:0007669"/>
    <property type="project" value="UniProtKB-SubCell"/>
</dbReference>
<keyword evidence="2" id="KW-0812">Transmembrane</keyword>
<feature type="region of interest" description="Disordered" evidence="7">
    <location>
        <begin position="50"/>
        <end position="80"/>
    </location>
</feature>
<keyword evidence="4" id="KW-0472">Membrane</keyword>
<evidence type="ECO:0000256" key="7">
    <source>
        <dbReference type="SAM" id="MobiDB-lite"/>
    </source>
</evidence>
<dbReference type="Proteomes" id="UP000433876">
    <property type="component" value="Unassembled WGS sequence"/>
</dbReference>
<evidence type="ECO:0000256" key="2">
    <source>
        <dbReference type="ARBA" id="ARBA00022692"/>
    </source>
</evidence>
<evidence type="ECO:0000313" key="9">
    <source>
        <dbReference type="Proteomes" id="UP000433876"/>
    </source>
</evidence>
<dbReference type="PANTHER" id="PTHR12265">
    <property type="entry name" value="TRANSMEMBRANE PROTEIN 53"/>
    <property type="match status" value="1"/>
</dbReference>
<gene>
    <name evidence="8" type="ORF">SMACR_06977</name>
</gene>
<sequence length="475" mass="52248">MARREIETKPSSASVSPRPLETDKATPGSAAPLSEFQNLGNGILFFDPLLSPSPSPLPSPQSHNHNHNHNHEHPQPQPQPQPQLIILCTWLGGATPRRIAKYTSGYRSLFPTSPILVIQTVIADFTVRSEQAIRKNLGPARDCVRDILSRSSSSCNCSSSSTSNSALRRKTSPGKGTAETGTGGTGILLHIFSNGGCHLAIQLAHLYLSSSLSFTPSQPPIALPVTLQILDSSPGTFSVSQTYGAAAHSVPSHHPWLLQSIERWGLWGAVVIIAGLQKALPRSVGEDVIRQKILGGVGVDFEGMRGEVLQPKLWREGGEEGNETGRLYLYSKADEAVSYRDVERHVRQAKRLVKERAVKRGLGRGKVQDEVEGLVRAERFETASHCSLLMDDGERYWKAVRESWEGQMERRRLRKREKESRSEEECEDGNVVLGAMDEHGEGQKSGREPGTRSGVEEGVESRDDELSRRNRLSKL</sequence>
<dbReference type="InterPro" id="IPR008547">
    <property type="entry name" value="DUF829_TMEM53"/>
</dbReference>
<evidence type="ECO:0000256" key="4">
    <source>
        <dbReference type="ARBA" id="ARBA00023136"/>
    </source>
</evidence>
<feature type="compositionally biased region" description="Low complexity" evidence="7">
    <location>
        <begin position="151"/>
        <end position="165"/>
    </location>
</feature>
<dbReference type="Pfam" id="PF05705">
    <property type="entry name" value="DUF829"/>
    <property type="match status" value="1"/>
</dbReference>
<comment type="subcellular location">
    <subcellularLocation>
        <location evidence="6">Endomembrane system</location>
        <topology evidence="6">Single-pass membrane protein</topology>
    </subcellularLocation>
    <subcellularLocation>
        <location evidence="1">Nucleus membrane</location>
    </subcellularLocation>
</comment>
<evidence type="ECO:0000256" key="6">
    <source>
        <dbReference type="ARBA" id="ARBA00037847"/>
    </source>
</evidence>
<name>A0A8S8ZLR9_SORMA</name>
<accession>A0A8S8ZLR9</accession>
<protein>
    <submittedName>
        <fullName evidence="8">Uncharacterized protein</fullName>
    </submittedName>
</protein>
<evidence type="ECO:0000256" key="1">
    <source>
        <dbReference type="ARBA" id="ARBA00004126"/>
    </source>
</evidence>
<evidence type="ECO:0000313" key="8">
    <source>
        <dbReference type="EMBL" id="KAA8629262.1"/>
    </source>
</evidence>
<keyword evidence="3" id="KW-1133">Transmembrane helix</keyword>
<feature type="region of interest" description="Disordered" evidence="7">
    <location>
        <begin position="1"/>
        <end position="34"/>
    </location>
</feature>